<name>A0AAU9DEJ2_9BACT</name>
<dbReference type="NCBIfam" id="NF047436">
    <property type="entry name" value="LA_2272_repeat"/>
    <property type="match status" value="2"/>
</dbReference>
<dbReference type="InterPro" id="IPR058093">
    <property type="entry name" value="LA_2272-like"/>
</dbReference>
<dbReference type="AlphaFoldDB" id="A0AAU9DEJ2"/>
<accession>A0AAU9DEJ2</accession>
<evidence type="ECO:0008006" key="4">
    <source>
        <dbReference type="Google" id="ProtNLM"/>
    </source>
</evidence>
<proteinExistence type="predicted"/>
<protein>
    <recommendedName>
        <fullName evidence="4">DUF5723 domain-containing protein</fullName>
    </recommendedName>
</protein>
<feature type="signal peptide" evidence="1">
    <location>
        <begin position="1"/>
        <end position="20"/>
    </location>
</feature>
<evidence type="ECO:0000313" key="3">
    <source>
        <dbReference type="Proteomes" id="UP001348817"/>
    </source>
</evidence>
<keyword evidence="1" id="KW-0732">Signal</keyword>
<dbReference type="Proteomes" id="UP001348817">
    <property type="component" value="Chromosome"/>
</dbReference>
<dbReference type="KEGG" id="fax:FUAX_33370"/>
<dbReference type="RefSeq" id="WP_338392431.1">
    <property type="nucleotide sequence ID" value="NZ_AP025314.1"/>
</dbReference>
<sequence>MKKISIIFVMMVFSAFQAIAQEEPVKEKKGVQVSFGYPVGSAGRNSTDYINNFSFNILYGINGGLNGAEIGGLMNVNDGNVNGFQMAGLMNMNSGRVKGATIAGLSNISRKGYSGVVVAGVLNYTQEASTGLGFSPANILTDSLTGAQIGMFNYADRVKGLQFGAFNYVRNSAEVQIGHLNYTREENGVQVGLFNLARKGGGVQVGLFNYQGEGEDGTSIGLFNIVKDGYYALEVSANESIFANLAYKMGTEKFYTIFTAGYSSYNSKPVYSTGLGFGGMVKLAENQRLAIDATANNVVYDNNWDTDDDGINLLNKLDLSYRYRLGKFSAFAGPSLNVYVTRQKVDGRYGTINIPYTLNDHESDHTKVFMWVGFNAGLSLRL</sequence>
<gene>
    <name evidence="2" type="ORF">FUAX_33370</name>
</gene>
<dbReference type="EMBL" id="AP025314">
    <property type="protein sequence ID" value="BDD10905.1"/>
    <property type="molecule type" value="Genomic_DNA"/>
</dbReference>
<organism evidence="2 3">
    <name type="scientific">Fulvitalea axinellae</name>
    <dbReference type="NCBI Taxonomy" id="1182444"/>
    <lineage>
        <taxon>Bacteria</taxon>
        <taxon>Pseudomonadati</taxon>
        <taxon>Bacteroidota</taxon>
        <taxon>Cytophagia</taxon>
        <taxon>Cytophagales</taxon>
        <taxon>Persicobacteraceae</taxon>
        <taxon>Fulvitalea</taxon>
    </lineage>
</organism>
<evidence type="ECO:0000256" key="1">
    <source>
        <dbReference type="SAM" id="SignalP"/>
    </source>
</evidence>
<evidence type="ECO:0000313" key="2">
    <source>
        <dbReference type="EMBL" id="BDD10905.1"/>
    </source>
</evidence>
<keyword evidence="3" id="KW-1185">Reference proteome</keyword>
<feature type="chain" id="PRO_5043684062" description="DUF5723 domain-containing protein" evidence="1">
    <location>
        <begin position="21"/>
        <end position="382"/>
    </location>
</feature>
<reference evidence="2 3" key="1">
    <citation type="submission" date="2021-12" db="EMBL/GenBank/DDBJ databases">
        <title>Genome sequencing of bacteria with rrn-lacking chromosome and rrn-plasmid.</title>
        <authorList>
            <person name="Anda M."/>
            <person name="Iwasaki W."/>
        </authorList>
    </citation>
    <scope>NUCLEOTIDE SEQUENCE [LARGE SCALE GENOMIC DNA]</scope>
    <source>
        <strain evidence="2 3">DSM 100852</strain>
    </source>
</reference>